<dbReference type="EMBL" id="JYDH01000001">
    <property type="protein sequence ID" value="KRY43397.1"/>
    <property type="molecule type" value="Genomic_DNA"/>
</dbReference>
<dbReference type="AlphaFoldDB" id="A0A0V1C265"/>
<gene>
    <name evidence="1" type="ORF">T01_12555</name>
</gene>
<accession>A0A0V1C265</accession>
<evidence type="ECO:0000313" key="2">
    <source>
        <dbReference type="Proteomes" id="UP000054776"/>
    </source>
</evidence>
<name>A0A0V1C265_TRISP</name>
<comment type="caution">
    <text evidence="1">The sequence shown here is derived from an EMBL/GenBank/DDBJ whole genome shotgun (WGS) entry which is preliminary data.</text>
</comment>
<dbReference type="InParanoid" id="A0A0V1C265"/>
<organism evidence="1 2">
    <name type="scientific">Trichinella spiralis</name>
    <name type="common">Trichina worm</name>
    <dbReference type="NCBI Taxonomy" id="6334"/>
    <lineage>
        <taxon>Eukaryota</taxon>
        <taxon>Metazoa</taxon>
        <taxon>Ecdysozoa</taxon>
        <taxon>Nematoda</taxon>
        <taxon>Enoplea</taxon>
        <taxon>Dorylaimia</taxon>
        <taxon>Trichinellida</taxon>
        <taxon>Trichinellidae</taxon>
        <taxon>Trichinella</taxon>
    </lineage>
</organism>
<proteinExistence type="predicted"/>
<protein>
    <submittedName>
        <fullName evidence="1">Uncharacterized protein</fullName>
    </submittedName>
</protein>
<reference evidence="1 2" key="1">
    <citation type="submission" date="2015-01" db="EMBL/GenBank/DDBJ databases">
        <title>Evolution of Trichinella species and genotypes.</title>
        <authorList>
            <person name="Korhonen P.K."/>
            <person name="Edoardo P."/>
            <person name="Giuseppe L.R."/>
            <person name="Gasser R.B."/>
        </authorList>
    </citation>
    <scope>NUCLEOTIDE SEQUENCE [LARGE SCALE GENOMIC DNA]</scope>
    <source>
        <strain evidence="1">ISS3</strain>
    </source>
</reference>
<keyword evidence="2" id="KW-1185">Reference proteome</keyword>
<evidence type="ECO:0000313" key="1">
    <source>
        <dbReference type="EMBL" id="KRY43397.1"/>
    </source>
</evidence>
<sequence>MSYPMRGMNLKKNKKLECEDFSALIDIEEILSFHRKSVKYCHSDQTQKKKKKLVTSQQRVRDV</sequence>
<dbReference type="Proteomes" id="UP000054776">
    <property type="component" value="Unassembled WGS sequence"/>
</dbReference>